<dbReference type="AlphaFoldDB" id="A0A4Q0MCN2"/>
<accession>A0A4Q0MCN2</accession>
<evidence type="ECO:0000313" key="1">
    <source>
        <dbReference type="EMBL" id="RXF71100.1"/>
    </source>
</evidence>
<organism evidence="1 2">
    <name type="scientific">Arcticibacter tournemirensis</name>
    <dbReference type="NCBI Taxonomy" id="699437"/>
    <lineage>
        <taxon>Bacteria</taxon>
        <taxon>Pseudomonadati</taxon>
        <taxon>Bacteroidota</taxon>
        <taxon>Sphingobacteriia</taxon>
        <taxon>Sphingobacteriales</taxon>
        <taxon>Sphingobacteriaceae</taxon>
        <taxon>Arcticibacter</taxon>
    </lineage>
</organism>
<sequence length="292" mass="31555">MKKTTIHLLIPLLLIFVVINGCKKESGIDGSDEAPIRPITSGSNAYVTTLFEYLPAPGQLVNTNAGTTAAAESILSKKGLISLGAWGGSIVLGFDHTVVNESGKDDIILLGNASTIFAEPGVVWVMQDENGNGKPDDTWYELAGSEYGKTGYIRNYSITYTRPNPAGDVSWIDNKGNTGLVKTNSSHTQPYYPEWITADSYTITGTLLPGNNIDDSVPTFIKSLPFEFGYADNTQGGDKIDIDRAVDKDGKKINLKGIDFIKIQTGAQYNMGWLGELSTELQGVADLSLYKE</sequence>
<dbReference type="Proteomes" id="UP000290848">
    <property type="component" value="Unassembled WGS sequence"/>
</dbReference>
<dbReference type="EMBL" id="RXOC01000003">
    <property type="protein sequence ID" value="RXF71100.1"/>
    <property type="molecule type" value="Genomic_DNA"/>
</dbReference>
<name>A0A4Q0MCN2_9SPHI</name>
<evidence type="ECO:0000313" key="2">
    <source>
        <dbReference type="Proteomes" id="UP000290848"/>
    </source>
</evidence>
<proteinExistence type="predicted"/>
<reference evidence="1 2" key="1">
    <citation type="submission" date="2018-12" db="EMBL/GenBank/DDBJ databases">
        <title>The Draft Genome Sequence of the Soil Bacterium Pedobacter tournemirensis R1.</title>
        <authorList>
            <person name="He J."/>
        </authorList>
    </citation>
    <scope>NUCLEOTIDE SEQUENCE [LARGE SCALE GENOMIC DNA]</scope>
    <source>
        <strain evidence="1 2">R1</strain>
    </source>
</reference>
<gene>
    <name evidence="1" type="ORF">EKH83_05215</name>
</gene>
<protein>
    <submittedName>
        <fullName evidence="1">Cell surface protein</fullName>
    </submittedName>
</protein>
<dbReference type="RefSeq" id="WP_128768344.1">
    <property type="nucleotide sequence ID" value="NZ_RXOC01000003.1"/>
</dbReference>
<comment type="caution">
    <text evidence="1">The sequence shown here is derived from an EMBL/GenBank/DDBJ whole genome shotgun (WGS) entry which is preliminary data.</text>
</comment>